<evidence type="ECO:0000313" key="4">
    <source>
        <dbReference type="Proteomes" id="UP001049176"/>
    </source>
</evidence>
<feature type="domain" description="F-box" evidence="2">
    <location>
        <begin position="9"/>
        <end position="46"/>
    </location>
</feature>
<dbReference type="RefSeq" id="XP_043005762.1">
    <property type="nucleotide sequence ID" value="XM_043155978.1"/>
</dbReference>
<protein>
    <recommendedName>
        <fullName evidence="2">F-box domain-containing protein</fullName>
    </recommendedName>
</protein>
<dbReference type="GeneID" id="66080065"/>
<sequence length="567" mass="63982">MMHRVLCLPEILVITLSFTDRKDQKRCALVCQEWCEVALDVLWHELSDFPAFANLLSPVKKKRKSSGIFEYGFDPQPGVKAWGRFQSKYCRRVRKIIFNGNIDTGIIPLLNVISRIRSISTPMFPNLKSIDWRDAYSRFCELNLFMHEGVTECEVVVEGHSLHLHEVQLLAEALQAQMPRLTLLAINTTPRQEYTEPLLELIRSLPDLETLSLPAFSNVSDVVQALASTSKSLKTLRFLQGPPDDDDDDDVPAMAVDEMGLCTCVDLPMLAELELFVTSYAVATTFLDKHWLGALHIIQLNITSIEDRKSTRELFHALSVNCPMLDNLAVGFAIPEMQIVDDAPRRDFITFKDFENILHCKTMTSFEFRTPFALDLCDEDIQTVAIAWPNLKRITLSHDPTSAIDAPKPSLWSIGHFFAHCPQIERIHLLMDTTIRSEPTDTVMIQCSNTFELLDVGKSPLSDADTSSAAMILSRLLLPSCSIVHKCNRDNHSDDDDHSGNDAGRWDGMAKWTSILSEMALAIHEKDQMILDMEDRLHSANARSLSLLRVLELEPEGRKDDGLGHLV</sequence>
<dbReference type="Gene3D" id="3.80.10.10">
    <property type="entry name" value="Ribonuclease Inhibitor"/>
    <property type="match status" value="1"/>
</dbReference>
<accession>A0A9P7RTC5</accession>
<evidence type="ECO:0000259" key="2">
    <source>
        <dbReference type="Pfam" id="PF12937"/>
    </source>
</evidence>
<proteinExistence type="predicted"/>
<dbReference type="InterPro" id="IPR032675">
    <property type="entry name" value="LRR_dom_sf"/>
</dbReference>
<dbReference type="KEGG" id="more:E1B28_010990"/>
<keyword evidence="1" id="KW-0732">Signal</keyword>
<dbReference type="OrthoDB" id="2447803at2759"/>
<dbReference type="SUPFAM" id="SSF52047">
    <property type="entry name" value="RNI-like"/>
    <property type="match status" value="1"/>
</dbReference>
<dbReference type="EMBL" id="CM032187">
    <property type="protein sequence ID" value="KAG7089292.1"/>
    <property type="molecule type" value="Genomic_DNA"/>
</dbReference>
<dbReference type="Pfam" id="PF12937">
    <property type="entry name" value="F-box-like"/>
    <property type="match status" value="1"/>
</dbReference>
<feature type="signal peptide" evidence="1">
    <location>
        <begin position="1"/>
        <end position="17"/>
    </location>
</feature>
<reference evidence="3" key="1">
    <citation type="journal article" date="2021" name="Genome Biol. Evol.">
        <title>The assembled and annotated genome of the fairy-ring fungus Marasmius oreades.</title>
        <authorList>
            <person name="Hiltunen M."/>
            <person name="Ament-Velasquez S.L."/>
            <person name="Johannesson H."/>
        </authorList>
    </citation>
    <scope>NUCLEOTIDE SEQUENCE</scope>
    <source>
        <strain evidence="3">03SP1</strain>
    </source>
</reference>
<dbReference type="InterPro" id="IPR001810">
    <property type="entry name" value="F-box_dom"/>
</dbReference>
<evidence type="ECO:0000256" key="1">
    <source>
        <dbReference type="SAM" id="SignalP"/>
    </source>
</evidence>
<dbReference type="InterPro" id="IPR036047">
    <property type="entry name" value="F-box-like_dom_sf"/>
</dbReference>
<name>A0A9P7RTC5_9AGAR</name>
<dbReference type="Proteomes" id="UP001049176">
    <property type="component" value="Chromosome 7"/>
</dbReference>
<feature type="chain" id="PRO_5040357366" description="F-box domain-containing protein" evidence="1">
    <location>
        <begin position="18"/>
        <end position="567"/>
    </location>
</feature>
<dbReference type="AlphaFoldDB" id="A0A9P7RTC5"/>
<organism evidence="3 4">
    <name type="scientific">Marasmius oreades</name>
    <name type="common">fairy-ring Marasmius</name>
    <dbReference type="NCBI Taxonomy" id="181124"/>
    <lineage>
        <taxon>Eukaryota</taxon>
        <taxon>Fungi</taxon>
        <taxon>Dikarya</taxon>
        <taxon>Basidiomycota</taxon>
        <taxon>Agaricomycotina</taxon>
        <taxon>Agaricomycetes</taxon>
        <taxon>Agaricomycetidae</taxon>
        <taxon>Agaricales</taxon>
        <taxon>Marasmiineae</taxon>
        <taxon>Marasmiaceae</taxon>
        <taxon>Marasmius</taxon>
    </lineage>
</organism>
<comment type="caution">
    <text evidence="3">The sequence shown here is derived from an EMBL/GenBank/DDBJ whole genome shotgun (WGS) entry which is preliminary data.</text>
</comment>
<gene>
    <name evidence="3" type="ORF">E1B28_010990</name>
</gene>
<evidence type="ECO:0000313" key="3">
    <source>
        <dbReference type="EMBL" id="KAG7089292.1"/>
    </source>
</evidence>
<keyword evidence="4" id="KW-1185">Reference proteome</keyword>
<dbReference type="SUPFAM" id="SSF81383">
    <property type="entry name" value="F-box domain"/>
    <property type="match status" value="1"/>
</dbReference>